<dbReference type="Pfam" id="PF07729">
    <property type="entry name" value="FCD"/>
    <property type="match status" value="1"/>
</dbReference>
<dbReference type="InterPro" id="IPR011711">
    <property type="entry name" value="GntR_C"/>
</dbReference>
<dbReference type="InterPro" id="IPR036388">
    <property type="entry name" value="WH-like_DNA-bd_sf"/>
</dbReference>
<evidence type="ECO:0000256" key="2">
    <source>
        <dbReference type="ARBA" id="ARBA00023125"/>
    </source>
</evidence>
<dbReference type="GO" id="GO:0003677">
    <property type="term" value="F:DNA binding"/>
    <property type="evidence" value="ECO:0007669"/>
    <property type="project" value="UniProtKB-KW"/>
</dbReference>
<evidence type="ECO:0000259" key="4">
    <source>
        <dbReference type="PROSITE" id="PS50949"/>
    </source>
</evidence>
<evidence type="ECO:0000313" key="5">
    <source>
        <dbReference type="EMBL" id="MSS59184.1"/>
    </source>
</evidence>
<dbReference type="Gene3D" id="1.10.10.10">
    <property type="entry name" value="Winged helix-like DNA-binding domain superfamily/Winged helix DNA-binding domain"/>
    <property type="match status" value="1"/>
</dbReference>
<gene>
    <name evidence="5" type="ORF">FYJ51_09785</name>
</gene>
<dbReference type="PANTHER" id="PTHR43537:SF5">
    <property type="entry name" value="UXU OPERON TRANSCRIPTIONAL REGULATOR"/>
    <property type="match status" value="1"/>
</dbReference>
<dbReference type="Proteomes" id="UP000461880">
    <property type="component" value="Unassembled WGS sequence"/>
</dbReference>
<dbReference type="SUPFAM" id="SSF48008">
    <property type="entry name" value="GntR ligand-binding domain-like"/>
    <property type="match status" value="1"/>
</dbReference>
<dbReference type="GO" id="GO:0003700">
    <property type="term" value="F:DNA-binding transcription factor activity"/>
    <property type="evidence" value="ECO:0007669"/>
    <property type="project" value="InterPro"/>
</dbReference>
<dbReference type="InterPro" id="IPR036390">
    <property type="entry name" value="WH_DNA-bd_sf"/>
</dbReference>
<keyword evidence="1" id="KW-0805">Transcription regulation</keyword>
<dbReference type="PROSITE" id="PS50949">
    <property type="entry name" value="HTH_GNTR"/>
    <property type="match status" value="1"/>
</dbReference>
<dbReference type="InterPro" id="IPR008920">
    <property type="entry name" value="TF_FadR/GntR_C"/>
</dbReference>
<name>A0A7X2NTE5_9FIRM</name>
<feature type="domain" description="HTH gntR-type" evidence="4">
    <location>
        <begin position="9"/>
        <end position="77"/>
    </location>
</feature>
<dbReference type="CDD" id="cd07377">
    <property type="entry name" value="WHTH_GntR"/>
    <property type="match status" value="1"/>
</dbReference>
<keyword evidence="6" id="KW-1185">Reference proteome</keyword>
<dbReference type="InterPro" id="IPR000524">
    <property type="entry name" value="Tscrpt_reg_HTH_GntR"/>
</dbReference>
<dbReference type="RefSeq" id="WP_154505348.1">
    <property type="nucleotide sequence ID" value="NZ_VUMN01000025.1"/>
</dbReference>
<accession>A0A7X2NTE5</accession>
<dbReference type="SUPFAM" id="SSF46785">
    <property type="entry name" value="Winged helix' DNA-binding domain"/>
    <property type="match status" value="1"/>
</dbReference>
<dbReference type="PANTHER" id="PTHR43537">
    <property type="entry name" value="TRANSCRIPTIONAL REGULATOR, GNTR FAMILY"/>
    <property type="match status" value="1"/>
</dbReference>
<evidence type="ECO:0000313" key="6">
    <source>
        <dbReference type="Proteomes" id="UP000461880"/>
    </source>
</evidence>
<comment type="caution">
    <text evidence="5">The sequence shown here is derived from an EMBL/GenBank/DDBJ whole genome shotgun (WGS) entry which is preliminary data.</text>
</comment>
<dbReference type="SMART" id="SM00895">
    <property type="entry name" value="FCD"/>
    <property type="match status" value="1"/>
</dbReference>
<dbReference type="PRINTS" id="PR00035">
    <property type="entry name" value="HTHGNTR"/>
</dbReference>
<dbReference type="Gene3D" id="1.20.120.530">
    <property type="entry name" value="GntR ligand-binding domain-like"/>
    <property type="match status" value="1"/>
</dbReference>
<keyword evidence="2" id="KW-0238">DNA-binding</keyword>
<dbReference type="Pfam" id="PF00392">
    <property type="entry name" value="GntR"/>
    <property type="match status" value="1"/>
</dbReference>
<dbReference type="SMART" id="SM00345">
    <property type="entry name" value="HTH_GNTR"/>
    <property type="match status" value="1"/>
</dbReference>
<sequence>MDQKETGKKHLKDQFLNQIASEILDGKLKPGDRLPTERELAGEAKISRSAVHLAMEELERMGFIRTNARHATYVEDYLKNGNIETLNYLITFSRDRFAKDHMQELLDMRLAIEGRAIELLLEQNDPFEETLKEYLSCARAIAEAEQPDDVQLAGSFFEFHHEICVLSGNFILSMMFNSFRNVTLSYWQDAIRALGAKKCIDLEAQFLDTLSGRNSEKSIAFLRQEFEFFRDQIEQES</sequence>
<evidence type="ECO:0000256" key="3">
    <source>
        <dbReference type="ARBA" id="ARBA00023163"/>
    </source>
</evidence>
<proteinExistence type="predicted"/>
<dbReference type="EMBL" id="VUMN01000025">
    <property type="protein sequence ID" value="MSS59184.1"/>
    <property type="molecule type" value="Genomic_DNA"/>
</dbReference>
<reference evidence="5 6" key="1">
    <citation type="submission" date="2019-08" db="EMBL/GenBank/DDBJ databases">
        <title>In-depth cultivation of the pig gut microbiome towards novel bacterial diversity and tailored functional studies.</title>
        <authorList>
            <person name="Wylensek D."/>
            <person name="Hitch T.C.A."/>
            <person name="Clavel T."/>
        </authorList>
    </citation>
    <scope>NUCLEOTIDE SEQUENCE [LARGE SCALE GENOMIC DNA]</scope>
    <source>
        <strain evidence="5 6">Oil+RF-744-GAM-WT-6</strain>
    </source>
</reference>
<protein>
    <submittedName>
        <fullName evidence="5">FadR family transcriptional regulator</fullName>
    </submittedName>
</protein>
<organism evidence="5 6">
    <name type="scientific">Stecheria intestinalis</name>
    <dbReference type="NCBI Taxonomy" id="2606630"/>
    <lineage>
        <taxon>Bacteria</taxon>
        <taxon>Bacillati</taxon>
        <taxon>Bacillota</taxon>
        <taxon>Erysipelotrichia</taxon>
        <taxon>Erysipelotrichales</taxon>
        <taxon>Erysipelotrichaceae</taxon>
        <taxon>Stecheria</taxon>
    </lineage>
</organism>
<evidence type="ECO:0000256" key="1">
    <source>
        <dbReference type="ARBA" id="ARBA00023015"/>
    </source>
</evidence>
<keyword evidence="3" id="KW-0804">Transcription</keyword>
<dbReference type="AlphaFoldDB" id="A0A7X2NTE5"/>